<dbReference type="RefSeq" id="WP_290291173.1">
    <property type="nucleotide sequence ID" value="NZ_CP047211.1"/>
</dbReference>
<comment type="caution">
    <text evidence="3">The sequence shown here is derived from an EMBL/GenBank/DDBJ whole genome shotgun (WGS) entry which is preliminary data.</text>
</comment>
<protein>
    <recommendedName>
        <fullName evidence="5">Secreted protein</fullName>
    </recommendedName>
</protein>
<feature type="region of interest" description="Disordered" evidence="1">
    <location>
        <begin position="1"/>
        <end position="23"/>
    </location>
</feature>
<keyword evidence="2" id="KW-0472">Membrane</keyword>
<keyword evidence="2" id="KW-0812">Transmembrane</keyword>
<evidence type="ECO:0000256" key="1">
    <source>
        <dbReference type="SAM" id="MobiDB-lite"/>
    </source>
</evidence>
<organism evidence="3 4">
    <name type="scientific">Corynebacterium hansenii</name>
    <dbReference type="NCBI Taxonomy" id="394964"/>
    <lineage>
        <taxon>Bacteria</taxon>
        <taxon>Bacillati</taxon>
        <taxon>Actinomycetota</taxon>
        <taxon>Actinomycetes</taxon>
        <taxon>Mycobacteriales</taxon>
        <taxon>Corynebacteriaceae</taxon>
        <taxon>Corynebacterium</taxon>
    </lineage>
</organism>
<keyword evidence="4" id="KW-1185">Reference proteome</keyword>
<keyword evidence="2" id="KW-1133">Transmembrane helix</keyword>
<evidence type="ECO:0000313" key="3">
    <source>
        <dbReference type="EMBL" id="MFC3849160.1"/>
    </source>
</evidence>
<name>A0ABV7ZLW5_9CORY</name>
<accession>A0ABV7ZLW5</accession>
<reference evidence="4" key="1">
    <citation type="journal article" date="2019" name="Int. J. Syst. Evol. Microbiol.">
        <title>The Global Catalogue of Microorganisms (GCM) 10K type strain sequencing project: providing services to taxonomists for standard genome sequencing and annotation.</title>
        <authorList>
            <consortium name="The Broad Institute Genomics Platform"/>
            <consortium name="The Broad Institute Genome Sequencing Center for Infectious Disease"/>
            <person name="Wu L."/>
            <person name="Ma J."/>
        </authorList>
    </citation>
    <scope>NUCLEOTIDE SEQUENCE [LARGE SCALE GENOMIC DNA]</scope>
    <source>
        <strain evidence="4">CCUG 53252</strain>
    </source>
</reference>
<evidence type="ECO:0000256" key="2">
    <source>
        <dbReference type="SAM" id="Phobius"/>
    </source>
</evidence>
<proteinExistence type="predicted"/>
<evidence type="ECO:0008006" key="5">
    <source>
        <dbReference type="Google" id="ProtNLM"/>
    </source>
</evidence>
<dbReference type="EMBL" id="JBHRZN010000001">
    <property type="protein sequence ID" value="MFC3849160.1"/>
    <property type="molecule type" value="Genomic_DNA"/>
</dbReference>
<dbReference type="Proteomes" id="UP001595751">
    <property type="component" value="Unassembled WGS sequence"/>
</dbReference>
<sequence length="402" mass="42366">MTVDGRGPEHAAGQMPGGRAAKGGGTSAGRVAWGCLIAVFVVVALVMAAFAIVVSSLSAHGDGGRTLRKLEEHAARELPGTNVELRESVGKTRDISLRIGADAGSVDEVMEIHRVARELASMAGDAEWGFRSEILVHVRKPDSGRELDVAFETLTDGRELRGLLDDDRAWTFEKARIAGTRQSIELDAPGCDRADRVCFEAAADAAAGIEEAPYRARSGESARGMGHVDLSIPVRDAPLDDGREERPERGTPEANAMGVLAVIGGPDDRAAAADLMRWAGRALGGAAAIGLDDDGRSRPLRVTPSIRAGYQGVPYVWLDVTNVGDGDPGEEDAAVAAAAERVRLVLRELEATRATGGMAGTEVPVRVRYLDHGGDAELTLGGCTGEMATPEEAELRAEFEKC</sequence>
<evidence type="ECO:0000313" key="4">
    <source>
        <dbReference type="Proteomes" id="UP001595751"/>
    </source>
</evidence>
<feature type="region of interest" description="Disordered" evidence="1">
    <location>
        <begin position="232"/>
        <end position="251"/>
    </location>
</feature>
<feature type="transmembrane region" description="Helical" evidence="2">
    <location>
        <begin position="31"/>
        <end position="59"/>
    </location>
</feature>
<gene>
    <name evidence="3" type="ORF">ACFORJ_03115</name>
</gene>
<feature type="compositionally biased region" description="Basic and acidic residues" evidence="1">
    <location>
        <begin position="237"/>
        <end position="251"/>
    </location>
</feature>